<evidence type="ECO:0000256" key="3">
    <source>
        <dbReference type="ARBA" id="ARBA00022692"/>
    </source>
</evidence>
<evidence type="ECO:0000256" key="6">
    <source>
        <dbReference type="SAM" id="Phobius"/>
    </source>
</evidence>
<feature type="transmembrane region" description="Helical" evidence="6">
    <location>
        <begin position="221"/>
        <end position="240"/>
    </location>
</feature>
<dbReference type="GO" id="GO:0005886">
    <property type="term" value="C:plasma membrane"/>
    <property type="evidence" value="ECO:0007669"/>
    <property type="project" value="UniProtKB-SubCell"/>
</dbReference>
<feature type="transmembrane region" description="Helical" evidence="6">
    <location>
        <begin position="21"/>
        <end position="45"/>
    </location>
</feature>
<dbReference type="InterPro" id="IPR011701">
    <property type="entry name" value="MFS"/>
</dbReference>
<dbReference type="InterPro" id="IPR036259">
    <property type="entry name" value="MFS_trans_sf"/>
</dbReference>
<keyword evidence="9" id="KW-1185">Reference proteome</keyword>
<accession>A0A543AC38</accession>
<reference evidence="8 9" key="1">
    <citation type="submission" date="2019-06" db="EMBL/GenBank/DDBJ databases">
        <title>Sequencing the genomes of 1000 actinobacteria strains.</title>
        <authorList>
            <person name="Klenk H.-P."/>
        </authorList>
    </citation>
    <scope>NUCLEOTIDE SEQUENCE [LARGE SCALE GENOMIC DNA]</scope>
    <source>
        <strain evidence="8 9">DSM 25218</strain>
    </source>
</reference>
<dbReference type="PANTHER" id="PTHR23513">
    <property type="entry name" value="INTEGRAL MEMBRANE EFFLUX PROTEIN-RELATED"/>
    <property type="match status" value="1"/>
</dbReference>
<feature type="transmembrane region" description="Helical" evidence="6">
    <location>
        <begin position="51"/>
        <end position="75"/>
    </location>
</feature>
<dbReference type="GO" id="GO:0022857">
    <property type="term" value="F:transmembrane transporter activity"/>
    <property type="evidence" value="ECO:0007669"/>
    <property type="project" value="InterPro"/>
</dbReference>
<name>A0A543AC38_9ACTN</name>
<evidence type="ECO:0000313" key="8">
    <source>
        <dbReference type="EMBL" id="TQL70165.1"/>
    </source>
</evidence>
<comment type="subcellular location">
    <subcellularLocation>
        <location evidence="1">Cell membrane</location>
        <topology evidence="1">Multi-pass membrane protein</topology>
    </subcellularLocation>
</comment>
<feature type="transmembrane region" description="Helical" evidence="6">
    <location>
        <begin position="349"/>
        <end position="371"/>
    </location>
</feature>
<feature type="transmembrane region" description="Helical" evidence="6">
    <location>
        <begin position="288"/>
        <end position="309"/>
    </location>
</feature>
<dbReference type="Gene3D" id="1.20.1250.20">
    <property type="entry name" value="MFS general substrate transporter like domains"/>
    <property type="match status" value="1"/>
</dbReference>
<dbReference type="Proteomes" id="UP000320209">
    <property type="component" value="Unassembled WGS sequence"/>
</dbReference>
<protein>
    <submittedName>
        <fullName evidence="8">Putative MFS family arabinose efflux permease</fullName>
    </submittedName>
</protein>
<organism evidence="8 9">
    <name type="scientific">Nocardioides albertanoniae</name>
    <dbReference type="NCBI Taxonomy" id="1175486"/>
    <lineage>
        <taxon>Bacteria</taxon>
        <taxon>Bacillati</taxon>
        <taxon>Actinomycetota</taxon>
        <taxon>Actinomycetes</taxon>
        <taxon>Propionibacteriales</taxon>
        <taxon>Nocardioidaceae</taxon>
        <taxon>Nocardioides</taxon>
    </lineage>
</organism>
<dbReference type="OrthoDB" id="4528313at2"/>
<keyword evidence="5 6" id="KW-0472">Membrane</keyword>
<dbReference type="EMBL" id="VFOV01000001">
    <property type="protein sequence ID" value="TQL70165.1"/>
    <property type="molecule type" value="Genomic_DNA"/>
</dbReference>
<evidence type="ECO:0000313" key="9">
    <source>
        <dbReference type="Proteomes" id="UP000320209"/>
    </source>
</evidence>
<feature type="domain" description="Major facilitator superfamily (MFS) profile" evidence="7">
    <location>
        <begin position="18"/>
        <end position="402"/>
    </location>
</feature>
<sequence length="408" mass="42201">MTTLDPVRTRGGVLRHRDFRLLAAGGAISMIGNGITPVALAFAVIDLGGGAAELGLVVASFATAEVMATLLGGVLGDRFSRKVMMEGTSAASAVVQVVLAVMLIGGFASIPALTVAGVVTGVLGALNRPSSQAMTRFTVPAEEVAHAVPARALANQVGMTVGYALGGVLVSVVGAGWSIMIDAATFAVAAVCFALMRVAHVRPEGARVSMLADLGEGAREVLRHTWLWLLIIQALLYHLFYGGAQGVLGPIVVGEGMSRSAWGVSLAVMMAGFVVGGLICLRWRPRRMLYVGAALLSLTALFPIAMAVAEAPAVVWGGAFLHGVGLSIFSVFWDLAIQQQIPEDKLSRVYSFDIVGSFIARPVGLAVTGPVAAAVGFAPWLLVVAAVIGGSSLIALLSRDVRVLQRLP</sequence>
<comment type="caution">
    <text evidence="8">The sequence shown here is derived from an EMBL/GenBank/DDBJ whole genome shotgun (WGS) entry which is preliminary data.</text>
</comment>
<dbReference type="InterPro" id="IPR020846">
    <property type="entry name" value="MFS_dom"/>
</dbReference>
<keyword evidence="2" id="KW-1003">Cell membrane</keyword>
<feature type="transmembrane region" description="Helical" evidence="6">
    <location>
        <begin position="315"/>
        <end position="337"/>
    </location>
</feature>
<dbReference type="SUPFAM" id="SSF103473">
    <property type="entry name" value="MFS general substrate transporter"/>
    <property type="match status" value="1"/>
</dbReference>
<dbReference type="PROSITE" id="PS50850">
    <property type="entry name" value="MFS"/>
    <property type="match status" value="1"/>
</dbReference>
<keyword evidence="3 6" id="KW-0812">Transmembrane</keyword>
<feature type="transmembrane region" description="Helical" evidence="6">
    <location>
        <begin position="260"/>
        <end position="281"/>
    </location>
</feature>
<dbReference type="CDD" id="cd06173">
    <property type="entry name" value="MFS_MefA_like"/>
    <property type="match status" value="1"/>
</dbReference>
<evidence type="ECO:0000256" key="5">
    <source>
        <dbReference type="ARBA" id="ARBA00023136"/>
    </source>
</evidence>
<proteinExistence type="predicted"/>
<feature type="transmembrane region" description="Helical" evidence="6">
    <location>
        <begin position="157"/>
        <end position="177"/>
    </location>
</feature>
<dbReference type="PANTHER" id="PTHR23513:SF11">
    <property type="entry name" value="STAPHYLOFERRIN A TRANSPORTER"/>
    <property type="match status" value="1"/>
</dbReference>
<evidence type="ECO:0000256" key="2">
    <source>
        <dbReference type="ARBA" id="ARBA00022475"/>
    </source>
</evidence>
<feature type="transmembrane region" description="Helical" evidence="6">
    <location>
        <begin position="377"/>
        <end position="397"/>
    </location>
</feature>
<evidence type="ECO:0000259" key="7">
    <source>
        <dbReference type="PROSITE" id="PS50850"/>
    </source>
</evidence>
<dbReference type="RefSeq" id="WP_141781958.1">
    <property type="nucleotide sequence ID" value="NZ_VFOV01000001.1"/>
</dbReference>
<dbReference type="Pfam" id="PF07690">
    <property type="entry name" value="MFS_1"/>
    <property type="match status" value="1"/>
</dbReference>
<gene>
    <name evidence="8" type="ORF">FB381_4093</name>
</gene>
<evidence type="ECO:0000256" key="1">
    <source>
        <dbReference type="ARBA" id="ARBA00004651"/>
    </source>
</evidence>
<dbReference type="AlphaFoldDB" id="A0A543AC38"/>
<evidence type="ECO:0000256" key="4">
    <source>
        <dbReference type="ARBA" id="ARBA00022989"/>
    </source>
</evidence>
<keyword evidence="4 6" id="KW-1133">Transmembrane helix</keyword>